<protein>
    <recommendedName>
        <fullName evidence="4">Beta-galactosidase</fullName>
    </recommendedName>
</protein>
<dbReference type="InterPro" id="IPR053169">
    <property type="entry name" value="MUG_Protein"/>
</dbReference>
<evidence type="ECO:0000313" key="3">
    <source>
        <dbReference type="Proteomes" id="UP000264217"/>
    </source>
</evidence>
<dbReference type="InterPro" id="IPR008928">
    <property type="entry name" value="6-hairpin_glycosidase_sf"/>
</dbReference>
<dbReference type="PANTHER" id="PTHR47791">
    <property type="entry name" value="MEIOTICALLY UP-REGULATED GENE 191 PROTEIN"/>
    <property type="match status" value="1"/>
</dbReference>
<organism evidence="2 3">
    <name type="scientific">Mucilaginibacter conchicola</name>
    <dbReference type="NCBI Taxonomy" id="2303333"/>
    <lineage>
        <taxon>Bacteria</taxon>
        <taxon>Pseudomonadati</taxon>
        <taxon>Bacteroidota</taxon>
        <taxon>Sphingobacteriia</taxon>
        <taxon>Sphingobacteriales</taxon>
        <taxon>Sphingobacteriaceae</taxon>
        <taxon>Mucilaginibacter</taxon>
    </lineage>
</organism>
<dbReference type="Proteomes" id="UP000264217">
    <property type="component" value="Unassembled WGS sequence"/>
</dbReference>
<evidence type="ECO:0000313" key="2">
    <source>
        <dbReference type="EMBL" id="RFZ89925.1"/>
    </source>
</evidence>
<dbReference type="PROSITE" id="PS51257">
    <property type="entry name" value="PROKAR_LIPOPROTEIN"/>
    <property type="match status" value="1"/>
</dbReference>
<dbReference type="PANTHER" id="PTHR47791:SF4">
    <property type="entry name" value="(PUTATIVE SECRETED PROTEIN)-RELATED"/>
    <property type="match status" value="1"/>
</dbReference>
<keyword evidence="1" id="KW-0732">Signal</keyword>
<evidence type="ECO:0000256" key="1">
    <source>
        <dbReference type="SAM" id="SignalP"/>
    </source>
</evidence>
<evidence type="ECO:0008006" key="4">
    <source>
        <dbReference type="Google" id="ProtNLM"/>
    </source>
</evidence>
<dbReference type="EMBL" id="QWDC01000009">
    <property type="protein sequence ID" value="RFZ89925.1"/>
    <property type="molecule type" value="Genomic_DNA"/>
</dbReference>
<dbReference type="Gene3D" id="1.50.10.20">
    <property type="match status" value="1"/>
</dbReference>
<feature type="signal peptide" evidence="1">
    <location>
        <begin position="1"/>
        <end position="18"/>
    </location>
</feature>
<sequence>MRRLILVLCAAISILAVSCGKDKDINPGTGGGGTKPPVDPPATSTDYLALAKETRNFSNNNLLTSSFSYRANTTTHANNCYEWYNVSQIYADAALITAGDASAAAYMNRTFQFMEGFWDKSDARGGYFASVNLNGTGAAGDKFVDDNGLTGMVYLEAYEVTGGADKAAYLAKARACADWLINSGLWDNTYGGGFWWNTSKPDKPTQSNGVAMQLFAKLYTLTGETIYRDWAVKVNDWLRANMFDSASGLYIWKIDGGGAGTKHYEKFTYDNAIMLEADILFGEALKDPSYLAKAQAIGNAMNAVLWNAQYKGYIFNTDPTQTRVNPAWCGWGTQGMIRLYEQDKNEKWLTYARNNIDALNKANRNADTKAYYYFAGFAGNDRSPEIEGVDQAWMQRIQAMMSKYDNK</sequence>
<gene>
    <name evidence="2" type="ORF">D0C36_24090</name>
</gene>
<dbReference type="InterPro" id="IPR005198">
    <property type="entry name" value="Glyco_hydro_76"/>
</dbReference>
<dbReference type="AlphaFoldDB" id="A0A372NNG5"/>
<keyword evidence="3" id="KW-1185">Reference proteome</keyword>
<name>A0A372NNG5_9SPHI</name>
<feature type="chain" id="PRO_5016720718" description="Beta-galactosidase" evidence="1">
    <location>
        <begin position="19"/>
        <end position="407"/>
    </location>
</feature>
<dbReference type="SUPFAM" id="SSF48208">
    <property type="entry name" value="Six-hairpin glycosidases"/>
    <property type="match status" value="1"/>
</dbReference>
<reference evidence="2 3" key="1">
    <citation type="submission" date="2018-08" db="EMBL/GenBank/DDBJ databases">
        <title>Mucilaginibacter sp. MYSH2.</title>
        <authorList>
            <person name="Seo T."/>
        </authorList>
    </citation>
    <scope>NUCLEOTIDE SEQUENCE [LARGE SCALE GENOMIC DNA]</scope>
    <source>
        <strain evidence="2 3">MYSH2</strain>
    </source>
</reference>
<accession>A0A372NNG5</accession>
<dbReference type="Pfam" id="PF03663">
    <property type="entry name" value="Glyco_hydro_76"/>
    <property type="match status" value="1"/>
</dbReference>
<dbReference type="OrthoDB" id="974455at2"/>
<proteinExistence type="predicted"/>
<dbReference type="RefSeq" id="WP_117394296.1">
    <property type="nucleotide sequence ID" value="NZ_QWDC01000009.1"/>
</dbReference>
<dbReference type="GO" id="GO:0005975">
    <property type="term" value="P:carbohydrate metabolic process"/>
    <property type="evidence" value="ECO:0007669"/>
    <property type="project" value="InterPro"/>
</dbReference>
<comment type="caution">
    <text evidence="2">The sequence shown here is derived from an EMBL/GenBank/DDBJ whole genome shotgun (WGS) entry which is preliminary data.</text>
</comment>